<accession>A0A7S4L9T4</accession>
<dbReference type="EMBL" id="HBJA01077061">
    <property type="protein sequence ID" value="CAE0815859.1"/>
    <property type="molecule type" value="Transcribed_RNA"/>
</dbReference>
<proteinExistence type="predicted"/>
<protein>
    <submittedName>
        <fullName evidence="1">Uncharacterized protein</fullName>
    </submittedName>
</protein>
<sequence>MNRLIPRFQKLRKQPPCVVLTRALFSQGVGGGGVHLHALMLGYGAMMECTTATVNRLDIAVLDRDADRVSGRQRQRPRCLQSLERVRKGEEQTYDCPTAVIPV</sequence>
<evidence type="ECO:0000313" key="1">
    <source>
        <dbReference type="EMBL" id="CAE0815859.1"/>
    </source>
</evidence>
<name>A0A7S4L9T4_9EUGL</name>
<reference evidence="1" key="1">
    <citation type="submission" date="2021-01" db="EMBL/GenBank/DDBJ databases">
        <authorList>
            <person name="Corre E."/>
            <person name="Pelletier E."/>
            <person name="Niang G."/>
            <person name="Scheremetjew M."/>
            <person name="Finn R."/>
            <person name="Kale V."/>
            <person name="Holt S."/>
            <person name="Cochrane G."/>
            <person name="Meng A."/>
            <person name="Brown T."/>
            <person name="Cohen L."/>
        </authorList>
    </citation>
    <scope>NUCLEOTIDE SEQUENCE</scope>
    <source>
        <strain evidence="1">CCMP1594</strain>
    </source>
</reference>
<dbReference type="AlphaFoldDB" id="A0A7S4L9T4"/>
<organism evidence="1">
    <name type="scientific">Eutreptiella gymnastica</name>
    <dbReference type="NCBI Taxonomy" id="73025"/>
    <lineage>
        <taxon>Eukaryota</taxon>
        <taxon>Discoba</taxon>
        <taxon>Euglenozoa</taxon>
        <taxon>Euglenida</taxon>
        <taxon>Spirocuta</taxon>
        <taxon>Euglenophyceae</taxon>
        <taxon>Eutreptiales</taxon>
        <taxon>Eutreptiaceae</taxon>
        <taxon>Eutreptiella</taxon>
    </lineage>
</organism>
<gene>
    <name evidence="1" type="ORF">EGYM00163_LOCUS27018</name>
</gene>